<dbReference type="EMBL" id="OZ037950">
    <property type="protein sequence ID" value="CAL1712662.1"/>
    <property type="molecule type" value="Genomic_DNA"/>
</dbReference>
<gene>
    <name evidence="1" type="ORF">GFSPODELE1_LOCUS8926</name>
</gene>
<evidence type="ECO:0000313" key="2">
    <source>
        <dbReference type="Proteomes" id="UP001497453"/>
    </source>
</evidence>
<proteinExistence type="predicted"/>
<accession>A0ABP1E0E9</accession>
<evidence type="ECO:0000313" key="1">
    <source>
        <dbReference type="EMBL" id="CAL1712662.1"/>
    </source>
</evidence>
<protein>
    <submittedName>
        <fullName evidence="1">Uncharacterized protein</fullName>
    </submittedName>
</protein>
<sequence>MNASGALAERVLIRIAWHYPLRVNIRSSQEVEIQNTTNRVRWFSAGGSPVEDPAIIVIHEAYGATVIRTFNGGRRQSYILVPSLLSDFEDAHILMYRILIPTANSFRC</sequence>
<name>A0ABP1E0E9_9APHY</name>
<keyword evidence="2" id="KW-1185">Reference proteome</keyword>
<dbReference type="Proteomes" id="UP001497453">
    <property type="component" value="Chromosome 7"/>
</dbReference>
<organism evidence="1 2">
    <name type="scientific">Somion occarium</name>
    <dbReference type="NCBI Taxonomy" id="3059160"/>
    <lineage>
        <taxon>Eukaryota</taxon>
        <taxon>Fungi</taxon>
        <taxon>Dikarya</taxon>
        <taxon>Basidiomycota</taxon>
        <taxon>Agaricomycotina</taxon>
        <taxon>Agaricomycetes</taxon>
        <taxon>Polyporales</taxon>
        <taxon>Cerrenaceae</taxon>
        <taxon>Somion</taxon>
    </lineage>
</organism>
<reference evidence="2" key="1">
    <citation type="submission" date="2024-04" db="EMBL/GenBank/DDBJ databases">
        <authorList>
            <person name="Shaw F."/>
            <person name="Minotto A."/>
        </authorList>
    </citation>
    <scope>NUCLEOTIDE SEQUENCE [LARGE SCALE GENOMIC DNA]</scope>
</reference>